<reference evidence="3" key="1">
    <citation type="submission" date="2021-06" db="EMBL/GenBank/DDBJ databases">
        <authorList>
            <person name="Kallberg Y."/>
            <person name="Tangrot J."/>
            <person name="Rosling A."/>
        </authorList>
    </citation>
    <scope>NUCLEOTIDE SEQUENCE</scope>
    <source>
        <strain evidence="3">87-6 pot B 2015</strain>
    </source>
</reference>
<dbReference type="SUPFAM" id="SSF160443">
    <property type="entry name" value="SMR domain-like"/>
    <property type="match status" value="1"/>
</dbReference>
<evidence type="ECO:0000313" key="3">
    <source>
        <dbReference type="EMBL" id="CAG8443164.1"/>
    </source>
</evidence>
<dbReference type="InterPro" id="IPR036063">
    <property type="entry name" value="Smr_dom_sf"/>
</dbReference>
<evidence type="ECO:0000313" key="4">
    <source>
        <dbReference type="Proteomes" id="UP000789375"/>
    </source>
</evidence>
<dbReference type="Pfam" id="PF01713">
    <property type="entry name" value="Smr"/>
    <property type="match status" value="1"/>
</dbReference>
<name>A0A9N8VAC9_FUNMO</name>
<dbReference type="SMART" id="SM00671">
    <property type="entry name" value="SEL1"/>
    <property type="match status" value="4"/>
</dbReference>
<feature type="domain" description="Smr" evidence="2">
    <location>
        <begin position="97"/>
        <end position="155"/>
    </location>
</feature>
<dbReference type="PANTHER" id="PTHR11102:SF160">
    <property type="entry name" value="ERAD-ASSOCIATED E3 UBIQUITIN-PROTEIN LIGASE COMPONENT HRD3"/>
    <property type="match status" value="1"/>
</dbReference>
<dbReference type="PANTHER" id="PTHR11102">
    <property type="entry name" value="SEL-1-LIKE PROTEIN"/>
    <property type="match status" value="1"/>
</dbReference>
<comment type="similarity">
    <text evidence="1">Belongs to the sel-1 family.</text>
</comment>
<gene>
    <name evidence="3" type="ORF">FMOSSE_LOCUS974</name>
</gene>
<dbReference type="Gene3D" id="1.25.40.10">
    <property type="entry name" value="Tetratricopeptide repeat domain"/>
    <property type="match status" value="2"/>
</dbReference>
<dbReference type="InterPro" id="IPR006597">
    <property type="entry name" value="Sel1-like"/>
</dbReference>
<dbReference type="EMBL" id="CAJVPP010000105">
    <property type="protein sequence ID" value="CAG8443164.1"/>
    <property type="molecule type" value="Genomic_DNA"/>
</dbReference>
<dbReference type="SUPFAM" id="SSF81901">
    <property type="entry name" value="HCP-like"/>
    <property type="match status" value="1"/>
</dbReference>
<dbReference type="InterPro" id="IPR011990">
    <property type="entry name" value="TPR-like_helical_dom_sf"/>
</dbReference>
<dbReference type="Gene3D" id="3.30.1370.110">
    <property type="match status" value="1"/>
</dbReference>
<sequence length="392" mass="44092">MLFKKNLQVESTSSENALKVKCEEFFSTDDDILQVKCEDFITTEDTFQVNYEEFMSTEYATQDESEEITTTQDTLQVKTNEPVIKRKKSGLKYIPAVDLHMYKFKSAKDLVINTIKNSYSAEVSSIRFITGRGNHVNSNGERGVLFQSFPTMISSGGVSRLIKSYIKHDGSFTVLLKSPNELTSHDLDTIKQAASNDDVEAQFTLGLMYIDGSVKRDVQEALRWLKKSANKGVEKDVQKALNWLTKSAEKGYIKSQLLVGRIYSEGEINTKQKDKKAFKWFSKAAEQGDVNAQLMIGHLLYEGKGVVKNDEEAFKWFEKAAKQGDVNAQLCVGRLLYEGNGGIMKNESKAFKWFKKAAEHDHVDAQLIVGNLFAAKRGHLEAGIISEISKDL</sequence>
<dbReference type="Pfam" id="PF08238">
    <property type="entry name" value="Sel1"/>
    <property type="match status" value="4"/>
</dbReference>
<dbReference type="AlphaFoldDB" id="A0A9N8VAC9"/>
<keyword evidence="4" id="KW-1185">Reference proteome</keyword>
<dbReference type="InterPro" id="IPR050767">
    <property type="entry name" value="Sel1_AlgK"/>
</dbReference>
<protein>
    <submittedName>
        <fullName evidence="3">12262_t:CDS:1</fullName>
    </submittedName>
</protein>
<dbReference type="InterPro" id="IPR002625">
    <property type="entry name" value="Smr_dom"/>
</dbReference>
<organism evidence="3 4">
    <name type="scientific">Funneliformis mosseae</name>
    <name type="common">Endomycorrhizal fungus</name>
    <name type="synonym">Glomus mosseae</name>
    <dbReference type="NCBI Taxonomy" id="27381"/>
    <lineage>
        <taxon>Eukaryota</taxon>
        <taxon>Fungi</taxon>
        <taxon>Fungi incertae sedis</taxon>
        <taxon>Mucoromycota</taxon>
        <taxon>Glomeromycotina</taxon>
        <taxon>Glomeromycetes</taxon>
        <taxon>Glomerales</taxon>
        <taxon>Glomeraceae</taxon>
        <taxon>Funneliformis</taxon>
    </lineage>
</organism>
<dbReference type="Proteomes" id="UP000789375">
    <property type="component" value="Unassembled WGS sequence"/>
</dbReference>
<proteinExistence type="inferred from homology"/>
<evidence type="ECO:0000256" key="1">
    <source>
        <dbReference type="ARBA" id="ARBA00038101"/>
    </source>
</evidence>
<accession>A0A9N8VAC9</accession>
<comment type="caution">
    <text evidence="3">The sequence shown here is derived from an EMBL/GenBank/DDBJ whole genome shotgun (WGS) entry which is preliminary data.</text>
</comment>
<evidence type="ECO:0000259" key="2">
    <source>
        <dbReference type="Pfam" id="PF01713"/>
    </source>
</evidence>